<dbReference type="Pfam" id="PF00561">
    <property type="entry name" value="Abhydrolase_1"/>
    <property type="match status" value="1"/>
</dbReference>
<dbReference type="InterPro" id="IPR029058">
    <property type="entry name" value="AB_hydrolase_fold"/>
</dbReference>
<comment type="caution">
    <text evidence="2">The sequence shown here is derived from an EMBL/GenBank/DDBJ whole genome shotgun (WGS) entry which is preliminary data.</text>
</comment>
<reference evidence="2 3" key="1">
    <citation type="submission" date="2024-09" db="EMBL/GenBank/DDBJ databases">
        <authorList>
            <person name="Sun Q."/>
            <person name="Mori K."/>
        </authorList>
    </citation>
    <scope>NUCLEOTIDE SEQUENCE [LARGE SCALE GENOMIC DNA]</scope>
    <source>
        <strain evidence="2 3">TBRC 2205</strain>
    </source>
</reference>
<protein>
    <submittedName>
        <fullName evidence="2">Alpha/beta fold hydrolase</fullName>
    </submittedName>
</protein>
<dbReference type="PANTHER" id="PTHR43433">
    <property type="entry name" value="HYDROLASE, ALPHA/BETA FOLD FAMILY PROTEIN"/>
    <property type="match status" value="1"/>
</dbReference>
<proteinExistence type="predicted"/>
<evidence type="ECO:0000313" key="3">
    <source>
        <dbReference type="Proteomes" id="UP001589894"/>
    </source>
</evidence>
<dbReference type="InterPro" id="IPR000073">
    <property type="entry name" value="AB_hydrolase_1"/>
</dbReference>
<keyword evidence="3" id="KW-1185">Reference proteome</keyword>
<gene>
    <name evidence="2" type="ORF">ACFFHU_09785</name>
</gene>
<dbReference type="SUPFAM" id="SSF53474">
    <property type="entry name" value="alpha/beta-Hydrolases"/>
    <property type="match status" value="1"/>
</dbReference>
<sequence length="269" mass="28327">MIITAEAMLPVPGASLYYQVRGSGQVLLLMSGGHGDANSFDALLPALAERFTVVTYDRRGYARSPMASPTMVPTVATHGDDAAAILGAIGGGPSLVFGTSTGAVIGLDLAVRHPAAIDRLIAHEPPLVQLLPETDRPALPGDLIGQLRERGPDAAMASFRALLGVDLDDREPGTQFPVVDPVRARSNALFFFTREAPMLDQFTPDLSALQVPVFPAAGVSSSNTFPHRCAVLLAERLGEPVTTFPGGHAGFTTHPTAFTRQLLALLRDG</sequence>
<evidence type="ECO:0000313" key="2">
    <source>
        <dbReference type="EMBL" id="MFC0564425.1"/>
    </source>
</evidence>
<dbReference type="EMBL" id="JBHLUE010000005">
    <property type="protein sequence ID" value="MFC0564425.1"/>
    <property type="molecule type" value="Genomic_DNA"/>
</dbReference>
<evidence type="ECO:0000259" key="1">
    <source>
        <dbReference type="Pfam" id="PF00561"/>
    </source>
</evidence>
<keyword evidence="2" id="KW-0378">Hydrolase</keyword>
<dbReference type="InterPro" id="IPR050471">
    <property type="entry name" value="AB_hydrolase"/>
</dbReference>
<dbReference type="Proteomes" id="UP001589894">
    <property type="component" value="Unassembled WGS sequence"/>
</dbReference>
<dbReference type="RefSeq" id="WP_377337424.1">
    <property type="nucleotide sequence ID" value="NZ_JBHLUE010000005.1"/>
</dbReference>
<name>A0ABV6NUH1_9ACTN</name>
<feature type="domain" description="AB hydrolase-1" evidence="1">
    <location>
        <begin position="26"/>
        <end position="141"/>
    </location>
</feature>
<dbReference type="PANTHER" id="PTHR43433:SF5">
    <property type="entry name" value="AB HYDROLASE-1 DOMAIN-CONTAINING PROTEIN"/>
    <property type="match status" value="1"/>
</dbReference>
<organism evidence="2 3">
    <name type="scientific">Plantactinospora siamensis</name>
    <dbReference type="NCBI Taxonomy" id="555372"/>
    <lineage>
        <taxon>Bacteria</taxon>
        <taxon>Bacillati</taxon>
        <taxon>Actinomycetota</taxon>
        <taxon>Actinomycetes</taxon>
        <taxon>Micromonosporales</taxon>
        <taxon>Micromonosporaceae</taxon>
        <taxon>Plantactinospora</taxon>
    </lineage>
</organism>
<dbReference type="GO" id="GO:0016787">
    <property type="term" value="F:hydrolase activity"/>
    <property type="evidence" value="ECO:0007669"/>
    <property type="project" value="UniProtKB-KW"/>
</dbReference>
<accession>A0ABV6NUH1</accession>
<dbReference type="Gene3D" id="3.40.50.1820">
    <property type="entry name" value="alpha/beta hydrolase"/>
    <property type="match status" value="1"/>
</dbReference>